<organism evidence="7 8">
    <name type="scientific">Exidia glandulosa HHB12029</name>
    <dbReference type="NCBI Taxonomy" id="1314781"/>
    <lineage>
        <taxon>Eukaryota</taxon>
        <taxon>Fungi</taxon>
        <taxon>Dikarya</taxon>
        <taxon>Basidiomycota</taxon>
        <taxon>Agaricomycotina</taxon>
        <taxon>Agaricomycetes</taxon>
        <taxon>Auriculariales</taxon>
        <taxon>Exidiaceae</taxon>
        <taxon>Exidia</taxon>
    </lineage>
</organism>
<evidence type="ECO:0000313" key="8">
    <source>
        <dbReference type="Proteomes" id="UP000077266"/>
    </source>
</evidence>
<dbReference type="PROSITE" id="PS50294">
    <property type="entry name" value="WD_REPEATS_REGION"/>
    <property type="match status" value="1"/>
</dbReference>
<gene>
    <name evidence="7" type="ORF">EXIGLDRAFT_210708</name>
</gene>
<dbReference type="Pfam" id="PF00400">
    <property type="entry name" value="WD40"/>
    <property type="match status" value="3"/>
</dbReference>
<dbReference type="PANTHER" id="PTHR10253">
    <property type="entry name" value="POLYCOMB PROTEIN"/>
    <property type="match status" value="1"/>
</dbReference>
<name>A0A165EJJ5_EXIGL</name>
<proteinExistence type="inferred from homology"/>
<dbReference type="Proteomes" id="UP000077266">
    <property type="component" value="Unassembled WGS sequence"/>
</dbReference>
<dbReference type="EMBL" id="KV426136">
    <property type="protein sequence ID" value="KZV87082.1"/>
    <property type="molecule type" value="Genomic_DNA"/>
</dbReference>
<keyword evidence="8" id="KW-1185">Reference proteome</keyword>
<evidence type="ECO:0000256" key="3">
    <source>
        <dbReference type="ARBA" id="ARBA00022737"/>
    </source>
</evidence>
<reference evidence="7 8" key="1">
    <citation type="journal article" date="2016" name="Mol. Biol. Evol.">
        <title>Comparative Genomics of Early-Diverging Mushroom-Forming Fungi Provides Insights into the Origins of Lignocellulose Decay Capabilities.</title>
        <authorList>
            <person name="Nagy L.G."/>
            <person name="Riley R."/>
            <person name="Tritt A."/>
            <person name="Adam C."/>
            <person name="Daum C."/>
            <person name="Floudas D."/>
            <person name="Sun H."/>
            <person name="Yadav J.S."/>
            <person name="Pangilinan J."/>
            <person name="Larsson K.H."/>
            <person name="Matsuura K."/>
            <person name="Barry K."/>
            <person name="Labutti K."/>
            <person name="Kuo R."/>
            <person name="Ohm R.A."/>
            <person name="Bhattacharya S.S."/>
            <person name="Shirouzu T."/>
            <person name="Yoshinaga Y."/>
            <person name="Martin F.M."/>
            <person name="Grigoriev I.V."/>
            <person name="Hibbett D.S."/>
        </authorList>
    </citation>
    <scope>NUCLEOTIDE SEQUENCE [LARGE SCALE GENOMIC DNA]</scope>
    <source>
        <strain evidence="7 8">HHB12029</strain>
    </source>
</reference>
<dbReference type="OrthoDB" id="7318948at2759"/>
<evidence type="ECO:0000256" key="6">
    <source>
        <dbReference type="PROSITE-ProRule" id="PRU00221"/>
    </source>
</evidence>
<feature type="repeat" description="WD" evidence="6">
    <location>
        <begin position="296"/>
        <end position="329"/>
    </location>
</feature>
<protein>
    <submittedName>
        <fullName evidence="7">WD40 repeat-like protein</fullName>
    </submittedName>
</protein>
<dbReference type="InterPro" id="IPR001680">
    <property type="entry name" value="WD40_rpt"/>
</dbReference>
<dbReference type="PROSITE" id="PS50082">
    <property type="entry name" value="WD_REPEATS_2"/>
    <property type="match status" value="1"/>
</dbReference>
<dbReference type="InParanoid" id="A0A165EJJ5"/>
<evidence type="ECO:0000256" key="2">
    <source>
        <dbReference type="ARBA" id="ARBA00022574"/>
    </source>
</evidence>
<dbReference type="InterPro" id="IPR036322">
    <property type="entry name" value="WD40_repeat_dom_sf"/>
</dbReference>
<accession>A0A165EJJ5</accession>
<keyword evidence="4" id="KW-0805">Transcription regulation</keyword>
<dbReference type="InterPro" id="IPR051243">
    <property type="entry name" value="PcG_WD-repeat"/>
</dbReference>
<dbReference type="SMART" id="SM00320">
    <property type="entry name" value="WD40"/>
    <property type="match status" value="3"/>
</dbReference>
<evidence type="ECO:0000256" key="5">
    <source>
        <dbReference type="ARBA" id="ARBA00023163"/>
    </source>
</evidence>
<keyword evidence="5" id="KW-0804">Transcription</keyword>
<evidence type="ECO:0000256" key="4">
    <source>
        <dbReference type="ARBA" id="ARBA00023015"/>
    </source>
</evidence>
<comment type="similarity">
    <text evidence="1">Belongs to the WD repeat ESC family.</text>
</comment>
<keyword evidence="3" id="KW-0677">Repeat</keyword>
<dbReference type="STRING" id="1314781.A0A165EJJ5"/>
<dbReference type="InterPro" id="IPR015943">
    <property type="entry name" value="WD40/YVTN_repeat-like_dom_sf"/>
</dbReference>
<dbReference type="SUPFAM" id="SSF50978">
    <property type="entry name" value="WD40 repeat-like"/>
    <property type="match status" value="1"/>
</dbReference>
<evidence type="ECO:0000256" key="1">
    <source>
        <dbReference type="ARBA" id="ARBA00008075"/>
    </source>
</evidence>
<dbReference type="AlphaFoldDB" id="A0A165EJJ5"/>
<dbReference type="Gene3D" id="2.130.10.10">
    <property type="entry name" value="YVTN repeat-like/Quinoprotein amine dehydrogenase"/>
    <property type="match status" value="1"/>
</dbReference>
<sequence length="585" mass="66141">MTDKNVRNIFHDPESPLPFRLLARNLRRNPDPKLPPLPVHKFARTSPNGPSSIVAFFPWDKKSLERLWNGALNNPGPGFAVLERQWQNIIETHHGVFAVAHGRDVRLYRTTPKVPLEQICSVVLESLPSPGSRSDDDEKNVHDDDVHALTWALNPNELRPLLVIAASRVVHVFDTVRQCANGVVKGHGGDITSLRTHPTYPQFICSTSRDFSTRFYDLQCDARFMFRDPPPPPRGYDYLGGTPFGMQSRSAAQDPKSDELPANVEGFGYGKCLGVLWGPIAGAEHLPDREVLRTRHGGHSMAVFSADFHETRSLIATCGLDQCVKIWRVPQMSSPDPKSTMFYRMQLPVFSSSAIHDGKIVSIRWIAYDLLLSESIHPLVSEEEERHRFVIWKWLAMNRYVDIDQDGKLQDPQYQDSTESCTRFTSRLTRILTLLVVSYQIISIHDVIAPKHARSSLQTGNGPPLLLIPGRGSLRVYTLKFFQPVPAPAFPHKLVEARPFCDSLEGVATSKEVQDLLKEQEVRRYARRDEPHKPWTLQAADKEHPLPVHRADLDLGSCAFSPDRQRVVAASLSGDVYVWVRYKEE</sequence>
<evidence type="ECO:0000313" key="7">
    <source>
        <dbReference type="EMBL" id="KZV87082.1"/>
    </source>
</evidence>
<keyword evidence="2 6" id="KW-0853">WD repeat</keyword>